<dbReference type="GO" id="GO:0008237">
    <property type="term" value="F:metallopeptidase activity"/>
    <property type="evidence" value="ECO:0007669"/>
    <property type="project" value="InterPro"/>
</dbReference>
<evidence type="ECO:0000313" key="1">
    <source>
        <dbReference type="EMBL" id="KAF6492418.1"/>
    </source>
</evidence>
<dbReference type="InterPro" id="IPR024079">
    <property type="entry name" value="MetalloPept_cat_dom_sf"/>
</dbReference>
<evidence type="ECO:0000313" key="2">
    <source>
        <dbReference type="Proteomes" id="UP000550707"/>
    </source>
</evidence>
<reference evidence="1 2" key="1">
    <citation type="journal article" date="2020" name="Nature">
        <title>Six reference-quality genomes reveal evolution of bat adaptations.</title>
        <authorList>
            <person name="Jebb D."/>
            <person name="Huang Z."/>
            <person name="Pippel M."/>
            <person name="Hughes G.M."/>
            <person name="Lavrichenko K."/>
            <person name="Devanna P."/>
            <person name="Winkler S."/>
            <person name="Jermiin L.S."/>
            <person name="Skirmuntt E.C."/>
            <person name="Katzourakis A."/>
            <person name="Burkitt-Gray L."/>
            <person name="Ray D.A."/>
            <person name="Sullivan K.A.M."/>
            <person name="Roscito J.G."/>
            <person name="Kirilenko B.M."/>
            <person name="Davalos L.M."/>
            <person name="Corthals A.P."/>
            <person name="Power M.L."/>
            <person name="Jones G."/>
            <person name="Ransome R.D."/>
            <person name="Dechmann D.K.N."/>
            <person name="Locatelli A.G."/>
            <person name="Puechmaille S.J."/>
            <person name="Fedrigo O."/>
            <person name="Jarvis E.D."/>
            <person name="Hiller M."/>
            <person name="Vernes S.C."/>
            <person name="Myers E.W."/>
            <person name="Teeling E.C."/>
        </authorList>
    </citation>
    <scope>NUCLEOTIDE SEQUENCE [LARGE SCALE GENOMIC DNA]</scope>
    <source>
        <strain evidence="1">MMolMol1</strain>
        <tissue evidence="1">Muscle</tissue>
    </source>
</reference>
<keyword evidence="2" id="KW-1185">Reference proteome</keyword>
<dbReference type="SUPFAM" id="SSF55486">
    <property type="entry name" value="Metalloproteases ('zincins'), catalytic domain"/>
    <property type="match status" value="1"/>
</dbReference>
<dbReference type="AlphaFoldDB" id="A0A7J8J6W4"/>
<name>A0A7J8J6W4_MOLMO</name>
<dbReference type="InParanoid" id="A0A7J8J6W4"/>
<dbReference type="Proteomes" id="UP000550707">
    <property type="component" value="Unassembled WGS sequence"/>
</dbReference>
<organism evidence="1 2">
    <name type="scientific">Molossus molossus</name>
    <name type="common">Pallas' mastiff bat</name>
    <name type="synonym">Vespertilio molossus</name>
    <dbReference type="NCBI Taxonomy" id="27622"/>
    <lineage>
        <taxon>Eukaryota</taxon>
        <taxon>Metazoa</taxon>
        <taxon>Chordata</taxon>
        <taxon>Craniata</taxon>
        <taxon>Vertebrata</taxon>
        <taxon>Euteleostomi</taxon>
        <taxon>Mammalia</taxon>
        <taxon>Eutheria</taxon>
        <taxon>Laurasiatheria</taxon>
        <taxon>Chiroptera</taxon>
        <taxon>Yangochiroptera</taxon>
        <taxon>Molossidae</taxon>
        <taxon>Molossus</taxon>
    </lineage>
</organism>
<gene>
    <name evidence="1" type="ORF">HJG59_009621</name>
</gene>
<proteinExistence type="predicted"/>
<dbReference type="Gene3D" id="3.40.390.10">
    <property type="entry name" value="Collagenase (Catalytic Domain)"/>
    <property type="match status" value="1"/>
</dbReference>
<dbReference type="EMBL" id="JACASF010000002">
    <property type="protein sequence ID" value="KAF6492418.1"/>
    <property type="molecule type" value="Genomic_DNA"/>
</dbReference>
<comment type="caution">
    <text evidence="1">The sequence shown here is derived from an EMBL/GenBank/DDBJ whole genome shotgun (WGS) entry which is preliminary data.</text>
</comment>
<sequence length="136" mass="15169">MFPEKLNSSTLPGLDIPARLWYRLPAFRETLLLEQEQDLGICMETLLVADDKMTAFHSTGLKHYLLTVTVATTKAFKHPGIHNPVSLVVTWLVILGPGKKGPQLGPSITQTLHSFCAWQRGLNTHEDPDNFSVYPS</sequence>
<accession>A0A7J8J6W4</accession>
<protein>
    <submittedName>
        <fullName evidence="1">Uncharacterized protein</fullName>
    </submittedName>
</protein>